<proteinExistence type="inferred from homology"/>
<dbReference type="GO" id="GO:0048039">
    <property type="term" value="F:ubiquinone binding"/>
    <property type="evidence" value="ECO:0007669"/>
    <property type="project" value="InterPro"/>
</dbReference>
<evidence type="ECO:0000259" key="3">
    <source>
        <dbReference type="Pfam" id="PF03364"/>
    </source>
</evidence>
<protein>
    <submittedName>
        <fullName evidence="5">Type II toxin-antitoxin system RatA family toxin</fullName>
    </submittedName>
    <submittedName>
        <fullName evidence="4">Ubiquinone-binding protein</fullName>
    </submittedName>
</protein>
<evidence type="ECO:0000313" key="6">
    <source>
        <dbReference type="Proteomes" id="UP000218796"/>
    </source>
</evidence>
<dbReference type="AlphaFoldDB" id="A0A2A2MJM9"/>
<evidence type="ECO:0000313" key="4">
    <source>
        <dbReference type="EMBL" id="PAV98853.1"/>
    </source>
</evidence>
<comment type="caution">
    <text evidence="4">The sequence shown here is derived from an EMBL/GenBank/DDBJ whole genome shotgun (WGS) entry which is preliminary data.</text>
</comment>
<dbReference type="InterPro" id="IPR023393">
    <property type="entry name" value="START-like_dom_sf"/>
</dbReference>
<dbReference type="CDD" id="cd07813">
    <property type="entry name" value="COQ10p_like"/>
    <property type="match status" value="1"/>
</dbReference>
<evidence type="ECO:0000256" key="2">
    <source>
        <dbReference type="ARBA" id="ARBA00022649"/>
    </source>
</evidence>
<dbReference type="EMBL" id="NQMS01000001">
    <property type="protein sequence ID" value="PAV98853.1"/>
    <property type="molecule type" value="Genomic_DNA"/>
</dbReference>
<dbReference type="InterPro" id="IPR005031">
    <property type="entry name" value="COQ10_START"/>
</dbReference>
<dbReference type="NCBIfam" id="NF007999">
    <property type="entry name" value="PRK10724.1"/>
    <property type="match status" value="1"/>
</dbReference>
<dbReference type="OrthoDB" id="9804759at2"/>
<dbReference type="Proteomes" id="UP000218796">
    <property type="component" value="Unassembled WGS sequence"/>
</dbReference>
<dbReference type="PANTHER" id="PTHR12901:SF10">
    <property type="entry name" value="COENZYME Q-BINDING PROTEIN COQ10, MITOCHONDRIAL"/>
    <property type="match status" value="1"/>
</dbReference>
<organism evidence="4 6">
    <name type="scientific">Hafnia paralvei</name>
    <dbReference type="NCBI Taxonomy" id="546367"/>
    <lineage>
        <taxon>Bacteria</taxon>
        <taxon>Pseudomonadati</taxon>
        <taxon>Pseudomonadota</taxon>
        <taxon>Gammaproteobacteria</taxon>
        <taxon>Enterobacterales</taxon>
        <taxon>Hafniaceae</taxon>
        <taxon>Hafnia</taxon>
    </lineage>
</organism>
<dbReference type="SUPFAM" id="SSF55961">
    <property type="entry name" value="Bet v1-like"/>
    <property type="match status" value="1"/>
</dbReference>
<dbReference type="Pfam" id="PF03364">
    <property type="entry name" value="Polyketide_cyc"/>
    <property type="match status" value="1"/>
</dbReference>
<dbReference type="EMBL" id="SITD01000049">
    <property type="protein sequence ID" value="TBM27381.1"/>
    <property type="molecule type" value="Genomic_DNA"/>
</dbReference>
<evidence type="ECO:0000313" key="7">
    <source>
        <dbReference type="Proteomes" id="UP000293380"/>
    </source>
</evidence>
<name>A0A2A2MJM9_9GAMM</name>
<dbReference type="PANTHER" id="PTHR12901">
    <property type="entry name" value="SPERM PROTEIN HOMOLOG"/>
    <property type="match status" value="1"/>
</dbReference>
<keyword evidence="2" id="KW-1277">Toxin-antitoxin system</keyword>
<gene>
    <name evidence="4" type="ORF">CJD50_00550</name>
    <name evidence="5" type="ORF">EYY89_09950</name>
</gene>
<reference evidence="5 7" key="2">
    <citation type="submission" date="2019-02" db="EMBL/GenBank/DDBJ databases">
        <title>Comparative genomic analysis of the Hafnia genus genomes.</title>
        <authorList>
            <person name="Zhiqiu Y."/>
            <person name="Chao Y."/>
            <person name="Yuhui D."/>
            <person name="Di H."/>
            <person name="Bin L."/>
        </authorList>
    </citation>
    <scope>NUCLEOTIDE SEQUENCE [LARGE SCALE GENOMIC DNA]</scope>
    <source>
        <strain evidence="5 7">PCM_1194</strain>
    </source>
</reference>
<feature type="domain" description="Coenzyme Q-binding protein COQ10 START" evidence="3">
    <location>
        <begin position="28"/>
        <end position="153"/>
    </location>
</feature>
<evidence type="ECO:0000256" key="1">
    <source>
        <dbReference type="ARBA" id="ARBA00008918"/>
    </source>
</evidence>
<dbReference type="GO" id="GO:0045333">
    <property type="term" value="P:cellular respiration"/>
    <property type="evidence" value="ECO:0007669"/>
    <property type="project" value="InterPro"/>
</dbReference>
<dbReference type="FunFam" id="3.30.530.20:FF:000005">
    <property type="entry name" value="Type II toxin-antitoxin system toxin RatA"/>
    <property type="match status" value="1"/>
</dbReference>
<reference evidence="4 6" key="1">
    <citation type="submission" date="2017-08" db="EMBL/GenBank/DDBJ databases">
        <title>Draft Genome Sequence of Hafnia alvei CITHA-6 Isolated from Raw Bovine Milk.</title>
        <authorList>
            <person name="Culligan E.P."/>
            <person name="Mcsweeney A."/>
            <person name="O'Doherty C."/>
            <person name="Gleeson E."/>
            <person name="O'Riordan D."/>
            <person name="Sleator R.D."/>
        </authorList>
    </citation>
    <scope>NUCLEOTIDE SEQUENCE [LARGE SCALE GENOMIC DNA]</scope>
    <source>
        <strain evidence="4 6">CITHA-6</strain>
    </source>
</reference>
<keyword evidence="4" id="KW-0830">Ubiquinone</keyword>
<accession>A0A2A2MJM9</accession>
<dbReference type="InterPro" id="IPR044996">
    <property type="entry name" value="COQ10-like"/>
</dbReference>
<comment type="similarity">
    <text evidence="1">Belongs to the ribosome association toxin RatA family.</text>
</comment>
<dbReference type="Proteomes" id="UP000293380">
    <property type="component" value="Unassembled WGS sequence"/>
</dbReference>
<sequence>MSTDKWYYLCVLCYSGIDMPQISRSALVPFSATQMYQLVNDVSAYPAFLPGCVGSRVLESGPNSMTAAVDVSKAGISKTFTTRNTLADSSSIKMQLVDGPFRKLLGGWHFIPLSDDACKVELHLDFEFTNKLVELAFGKVFKELAGNMVQAFTSRAKEVYSA</sequence>
<keyword evidence="6" id="KW-1185">Reference proteome</keyword>
<evidence type="ECO:0000313" key="5">
    <source>
        <dbReference type="EMBL" id="TBM27381.1"/>
    </source>
</evidence>
<dbReference type="Gene3D" id="3.30.530.20">
    <property type="match status" value="1"/>
</dbReference>